<feature type="transmembrane region" description="Helical" evidence="7">
    <location>
        <begin position="204"/>
        <end position="224"/>
    </location>
</feature>
<dbReference type="KEGG" id="dai:Desaci_0567"/>
<evidence type="ECO:0000313" key="8">
    <source>
        <dbReference type="EMBL" id="AFM39632.1"/>
    </source>
</evidence>
<dbReference type="PIRSF" id="PIRSF004810">
    <property type="entry name" value="ChrA"/>
    <property type="match status" value="1"/>
</dbReference>
<dbReference type="RefSeq" id="WP_014825644.1">
    <property type="nucleotide sequence ID" value="NC_018068.1"/>
</dbReference>
<organism evidence="8 9">
    <name type="scientific">Desulfosporosinus acidiphilus (strain DSM 22704 / JCM 16185 / SJ4)</name>
    <dbReference type="NCBI Taxonomy" id="646529"/>
    <lineage>
        <taxon>Bacteria</taxon>
        <taxon>Bacillati</taxon>
        <taxon>Bacillota</taxon>
        <taxon>Clostridia</taxon>
        <taxon>Eubacteriales</taxon>
        <taxon>Desulfitobacteriaceae</taxon>
        <taxon>Desulfosporosinus</taxon>
    </lineage>
</organism>
<keyword evidence="3" id="KW-1003">Cell membrane</keyword>
<keyword evidence="4 7" id="KW-0812">Transmembrane</keyword>
<dbReference type="HOGENOM" id="CLU_018106_0_0_9"/>
<keyword evidence="5 7" id="KW-1133">Transmembrane helix</keyword>
<name>I4D1F8_DESAJ</name>
<accession>I4D1F8</accession>
<keyword evidence="9" id="KW-1185">Reference proteome</keyword>
<dbReference type="PANTHER" id="PTHR43663">
    <property type="entry name" value="CHROMATE TRANSPORT PROTEIN-RELATED"/>
    <property type="match status" value="1"/>
</dbReference>
<feature type="transmembrane region" description="Helical" evidence="7">
    <location>
        <begin position="165"/>
        <end position="183"/>
    </location>
</feature>
<proteinExistence type="inferred from homology"/>
<feature type="transmembrane region" description="Helical" evidence="7">
    <location>
        <begin position="294"/>
        <end position="318"/>
    </location>
</feature>
<comment type="subcellular location">
    <subcellularLocation>
        <location evidence="1">Cell membrane</location>
        <topology evidence="1">Multi-pass membrane protein</topology>
    </subcellularLocation>
</comment>
<dbReference type="STRING" id="646529.Desaci_0567"/>
<dbReference type="InterPro" id="IPR052518">
    <property type="entry name" value="CHR_Transporter"/>
</dbReference>
<dbReference type="Proteomes" id="UP000002892">
    <property type="component" value="Chromosome"/>
</dbReference>
<dbReference type="eggNOG" id="COG2059">
    <property type="taxonomic scope" value="Bacteria"/>
</dbReference>
<keyword evidence="6 7" id="KW-0472">Membrane</keyword>
<feature type="transmembrane region" description="Helical" evidence="7">
    <location>
        <begin position="12"/>
        <end position="33"/>
    </location>
</feature>
<evidence type="ECO:0000256" key="1">
    <source>
        <dbReference type="ARBA" id="ARBA00004651"/>
    </source>
</evidence>
<evidence type="ECO:0000256" key="7">
    <source>
        <dbReference type="SAM" id="Phobius"/>
    </source>
</evidence>
<feature type="transmembrane region" description="Helical" evidence="7">
    <location>
        <begin position="377"/>
        <end position="396"/>
    </location>
</feature>
<comment type="similarity">
    <text evidence="2">Belongs to the chromate ion transporter (CHR) (TC 2.A.51) family.</text>
</comment>
<reference evidence="8 9" key="1">
    <citation type="journal article" date="2012" name="J. Bacteriol.">
        <title>Complete genome sequences of Desulfosporosinus orientis DSM765T, Desulfosporosinus youngiae DSM17734T, Desulfosporosinus meridiei DSM13257T, and Desulfosporosinus acidiphilus DSM22704T.</title>
        <authorList>
            <person name="Pester M."/>
            <person name="Brambilla E."/>
            <person name="Alazard D."/>
            <person name="Rattei T."/>
            <person name="Weinmaier T."/>
            <person name="Han J."/>
            <person name="Lucas S."/>
            <person name="Lapidus A."/>
            <person name="Cheng J.F."/>
            <person name="Goodwin L."/>
            <person name="Pitluck S."/>
            <person name="Peters L."/>
            <person name="Ovchinnikova G."/>
            <person name="Teshima H."/>
            <person name="Detter J.C."/>
            <person name="Han C.S."/>
            <person name="Tapia R."/>
            <person name="Land M.L."/>
            <person name="Hauser L."/>
            <person name="Kyrpides N.C."/>
            <person name="Ivanova N.N."/>
            <person name="Pagani I."/>
            <person name="Huntmann M."/>
            <person name="Wei C.L."/>
            <person name="Davenport K.W."/>
            <person name="Daligault H."/>
            <person name="Chain P.S."/>
            <person name="Chen A."/>
            <person name="Mavromatis K."/>
            <person name="Markowitz V."/>
            <person name="Szeto E."/>
            <person name="Mikhailova N."/>
            <person name="Pati A."/>
            <person name="Wagner M."/>
            <person name="Woyke T."/>
            <person name="Ollivier B."/>
            <person name="Klenk H.P."/>
            <person name="Spring S."/>
            <person name="Loy A."/>
        </authorList>
    </citation>
    <scope>NUCLEOTIDE SEQUENCE [LARGE SCALE GENOMIC DNA]</scope>
    <source>
        <strain evidence="9">DSM 22704 / JCM 16185 / SJ4</strain>
    </source>
</reference>
<dbReference type="GO" id="GO:0015109">
    <property type="term" value="F:chromate transmembrane transporter activity"/>
    <property type="evidence" value="ECO:0007669"/>
    <property type="project" value="InterPro"/>
</dbReference>
<gene>
    <name evidence="8" type="ordered locus">Desaci_0567</name>
</gene>
<dbReference type="InterPro" id="IPR014047">
    <property type="entry name" value="Chr_Tranpt_l_chain"/>
</dbReference>
<feature type="transmembrane region" description="Helical" evidence="7">
    <location>
        <begin position="330"/>
        <end position="348"/>
    </location>
</feature>
<protein>
    <submittedName>
        <fullName evidence="8">Chromate transporter, chromate ion transporter family</fullName>
    </submittedName>
</protein>
<evidence type="ECO:0000256" key="6">
    <source>
        <dbReference type="ARBA" id="ARBA00023136"/>
    </source>
</evidence>
<evidence type="ECO:0000256" key="2">
    <source>
        <dbReference type="ARBA" id="ARBA00005262"/>
    </source>
</evidence>
<dbReference type="AlphaFoldDB" id="I4D1F8"/>
<evidence type="ECO:0000256" key="5">
    <source>
        <dbReference type="ARBA" id="ARBA00022989"/>
    </source>
</evidence>
<dbReference type="InterPro" id="IPR003370">
    <property type="entry name" value="Chromate_transpt"/>
</dbReference>
<dbReference type="PANTHER" id="PTHR43663:SF1">
    <property type="entry name" value="CHROMATE TRANSPORTER"/>
    <property type="match status" value="1"/>
</dbReference>
<feature type="transmembrane region" description="Helical" evidence="7">
    <location>
        <begin position="82"/>
        <end position="107"/>
    </location>
</feature>
<dbReference type="GO" id="GO:0005886">
    <property type="term" value="C:plasma membrane"/>
    <property type="evidence" value="ECO:0007669"/>
    <property type="project" value="UniProtKB-SubCell"/>
</dbReference>
<evidence type="ECO:0000256" key="4">
    <source>
        <dbReference type="ARBA" id="ARBA00022692"/>
    </source>
</evidence>
<dbReference type="NCBIfam" id="TIGR00937">
    <property type="entry name" value="2A51"/>
    <property type="match status" value="1"/>
</dbReference>
<feature type="transmembrane region" description="Helical" evidence="7">
    <location>
        <begin position="113"/>
        <end position="136"/>
    </location>
</feature>
<dbReference type="Pfam" id="PF02417">
    <property type="entry name" value="Chromate_transp"/>
    <property type="match status" value="2"/>
</dbReference>
<sequence length="397" mass="43610">MTAFSQSQKKQISLQEIFWAFFKMGLTAFGPTMAAEAKKNIVKRKQWLNEQEFLNGLALAQFIPGATFVTLTIFMGYRLRRLAGAVASFTGFLLPPTALMILLSYLYFSYSNLPLVAIAFRGLEAIVVALIVNAIVDLGRSAIKDWQTLFVAVVSLTIACFNQNVFLIILLAAFLSIIVFSPWKREPSVKRAEIAEGVFHWREIAIVLAVAIGIVGISALYPVLLQLENAFFWIGFLVFGNGFTMIPMIQQQVVNVHHWLNLDQFTAGIALGQITPGPILITATFIGYKVAGVLGAIVATLAIFYHCFVMIIPVMPIYAKIKDNPWVKAIFKGLVASFVGLMVVVAIGMGRNSLTDYTTTVLSVAALAVLRLTKIDVLWVVFGGTSIFLLLAKVFGL</sequence>
<feature type="transmembrane region" description="Helical" evidence="7">
    <location>
        <begin position="53"/>
        <end position="75"/>
    </location>
</feature>
<evidence type="ECO:0000256" key="3">
    <source>
        <dbReference type="ARBA" id="ARBA00022475"/>
    </source>
</evidence>
<evidence type="ECO:0000313" key="9">
    <source>
        <dbReference type="Proteomes" id="UP000002892"/>
    </source>
</evidence>
<feature type="transmembrane region" description="Helical" evidence="7">
    <location>
        <begin position="230"/>
        <end position="249"/>
    </location>
</feature>
<feature type="transmembrane region" description="Helical" evidence="7">
    <location>
        <begin position="269"/>
        <end position="288"/>
    </location>
</feature>
<dbReference type="EMBL" id="CP003639">
    <property type="protein sequence ID" value="AFM39632.1"/>
    <property type="molecule type" value="Genomic_DNA"/>
</dbReference>